<feature type="non-terminal residue" evidence="2">
    <location>
        <position position="142"/>
    </location>
</feature>
<gene>
    <name evidence="2" type="ORF">METZ01_LOCUS393172</name>
</gene>
<sequence>MIVYESLTCSHCASFHENIYPKLKKDFIDTGLAKIEFRNFPLDLAAFNASKIAHCKNDGKSNILHFLFSNQKEWVRGETIEDLNKNLRKLISEQNFGISYDKCINDKNIEDHILNDRINAVKNYKIEATPTLIINDKKFDNP</sequence>
<dbReference type="Pfam" id="PF13462">
    <property type="entry name" value="Thioredoxin_4"/>
    <property type="match status" value="1"/>
</dbReference>
<proteinExistence type="predicted"/>
<dbReference type="AlphaFoldDB" id="A0A382V315"/>
<protein>
    <recommendedName>
        <fullName evidence="1">Thioredoxin-like fold domain-containing protein</fullName>
    </recommendedName>
</protein>
<organism evidence="2">
    <name type="scientific">marine metagenome</name>
    <dbReference type="NCBI Taxonomy" id="408172"/>
    <lineage>
        <taxon>unclassified sequences</taxon>
        <taxon>metagenomes</taxon>
        <taxon>ecological metagenomes</taxon>
    </lineage>
</organism>
<dbReference type="InterPro" id="IPR036249">
    <property type="entry name" value="Thioredoxin-like_sf"/>
</dbReference>
<evidence type="ECO:0000313" key="2">
    <source>
        <dbReference type="EMBL" id="SVD40318.1"/>
    </source>
</evidence>
<name>A0A382V315_9ZZZZ</name>
<evidence type="ECO:0000259" key="1">
    <source>
        <dbReference type="Pfam" id="PF13462"/>
    </source>
</evidence>
<dbReference type="Gene3D" id="3.40.30.10">
    <property type="entry name" value="Glutaredoxin"/>
    <property type="match status" value="1"/>
</dbReference>
<dbReference type="InterPro" id="IPR012336">
    <property type="entry name" value="Thioredoxin-like_fold"/>
</dbReference>
<accession>A0A382V315</accession>
<feature type="domain" description="Thioredoxin-like fold" evidence="1">
    <location>
        <begin position="1"/>
        <end position="141"/>
    </location>
</feature>
<dbReference type="SUPFAM" id="SSF52833">
    <property type="entry name" value="Thioredoxin-like"/>
    <property type="match status" value="1"/>
</dbReference>
<reference evidence="2" key="1">
    <citation type="submission" date="2018-05" db="EMBL/GenBank/DDBJ databases">
        <authorList>
            <person name="Lanie J.A."/>
            <person name="Ng W.-L."/>
            <person name="Kazmierczak K.M."/>
            <person name="Andrzejewski T.M."/>
            <person name="Davidsen T.M."/>
            <person name="Wayne K.J."/>
            <person name="Tettelin H."/>
            <person name="Glass J.I."/>
            <person name="Rusch D."/>
            <person name="Podicherti R."/>
            <person name="Tsui H.-C.T."/>
            <person name="Winkler M.E."/>
        </authorList>
    </citation>
    <scope>NUCLEOTIDE SEQUENCE</scope>
</reference>
<dbReference type="EMBL" id="UINC01148439">
    <property type="protein sequence ID" value="SVD40318.1"/>
    <property type="molecule type" value="Genomic_DNA"/>
</dbReference>